<gene>
    <name evidence="1" type="ORF">UL81_00655</name>
</gene>
<keyword evidence="2" id="KW-1185">Reference proteome</keyword>
<dbReference type="Pfam" id="PF02597">
    <property type="entry name" value="ThiS"/>
    <property type="match status" value="1"/>
</dbReference>
<dbReference type="Proteomes" id="UP000033566">
    <property type="component" value="Chromosome"/>
</dbReference>
<protein>
    <submittedName>
        <fullName evidence="1">Molybdopterin converting factor, small subunit</fullName>
    </submittedName>
</protein>
<dbReference type="STRING" id="161896.UL81_00655"/>
<proteinExistence type="predicted"/>
<dbReference type="Gene3D" id="3.10.20.30">
    <property type="match status" value="1"/>
</dbReference>
<dbReference type="InterPro" id="IPR003749">
    <property type="entry name" value="ThiS/MoaD-like"/>
</dbReference>
<dbReference type="InterPro" id="IPR012675">
    <property type="entry name" value="Beta-grasp_dom_sf"/>
</dbReference>
<sequence>MLDVHYFAAARQAAGTAAEQVFAPATLRDLVAELGDAHAGTTAAGMPLADVLERCSFLLDGQGTDDLDASLEGISRVDVLPPFAGG</sequence>
<dbReference type="RefSeq" id="WP_035106015.1">
    <property type="nucleotide sequence ID" value="NZ_CP011311.1"/>
</dbReference>
<dbReference type="CDD" id="cd17040">
    <property type="entry name" value="Ubl_MoaD_like"/>
    <property type="match status" value="1"/>
</dbReference>
<reference evidence="1 2" key="1">
    <citation type="journal article" date="2015" name="Genome Announc.">
        <title>Complete Genome Sequence of Corynebacterium camporealensis DSM 44610, Isolated from the Milk of a Manchega Sheep with Subclinical Mastitis.</title>
        <authorList>
            <person name="Ruckert C."/>
            <person name="Albersmeier A."/>
            <person name="Winkler A."/>
            <person name="Tauch A."/>
        </authorList>
    </citation>
    <scope>NUCLEOTIDE SEQUENCE [LARGE SCALE GENOMIC DNA]</scope>
    <source>
        <strain evidence="1 2">DSM 44610</strain>
    </source>
</reference>
<dbReference type="AlphaFoldDB" id="A0A0F6QWI7"/>
<dbReference type="InterPro" id="IPR016155">
    <property type="entry name" value="Mopterin_synth/thiamin_S_b"/>
</dbReference>
<evidence type="ECO:0000313" key="1">
    <source>
        <dbReference type="EMBL" id="AKE38123.1"/>
    </source>
</evidence>
<name>A0A0F6QWI7_9CORY</name>
<dbReference type="PATRIC" id="fig|161896.4.peg.131"/>
<dbReference type="KEGG" id="ccj:UL81_00655"/>
<dbReference type="OrthoDB" id="3255135at2"/>
<organism evidence="1 2">
    <name type="scientific">Corynebacterium camporealensis</name>
    <dbReference type="NCBI Taxonomy" id="161896"/>
    <lineage>
        <taxon>Bacteria</taxon>
        <taxon>Bacillati</taxon>
        <taxon>Actinomycetota</taxon>
        <taxon>Actinomycetes</taxon>
        <taxon>Mycobacteriales</taxon>
        <taxon>Corynebacteriaceae</taxon>
        <taxon>Corynebacterium</taxon>
    </lineage>
</organism>
<evidence type="ECO:0000313" key="2">
    <source>
        <dbReference type="Proteomes" id="UP000033566"/>
    </source>
</evidence>
<dbReference type="SUPFAM" id="SSF54285">
    <property type="entry name" value="MoaD/ThiS"/>
    <property type="match status" value="1"/>
</dbReference>
<dbReference type="EMBL" id="CP011311">
    <property type="protein sequence ID" value="AKE38123.1"/>
    <property type="molecule type" value="Genomic_DNA"/>
</dbReference>
<dbReference type="HOGENOM" id="CLU_114601_2_0_11"/>
<accession>A0A0F6QWI7</accession>